<keyword evidence="3" id="KW-1185">Reference proteome</keyword>
<reference evidence="2" key="1">
    <citation type="submission" date="2009-08" db="EMBL/GenBank/DDBJ databases">
        <title>Annotation of Salpingoeca rosetta.</title>
        <authorList>
            <consortium name="The Broad Institute Genome Sequencing Platform"/>
            <person name="Russ C."/>
            <person name="Cuomo C."/>
            <person name="Burger G."/>
            <person name="Gray M.W."/>
            <person name="Holland P.W.H."/>
            <person name="King N."/>
            <person name="Lang F.B.F."/>
            <person name="Roger A.J."/>
            <person name="Ruiz-Trillo I."/>
            <person name="Young S.K."/>
            <person name="Zeng Q."/>
            <person name="Gargeya S."/>
            <person name="Alvarado L."/>
            <person name="Berlin A."/>
            <person name="Chapman S.B."/>
            <person name="Chen Z."/>
            <person name="Freedman E."/>
            <person name="Gellesch M."/>
            <person name="Goldberg J."/>
            <person name="Griggs A."/>
            <person name="Gujja S."/>
            <person name="Heilman E."/>
            <person name="Heiman D."/>
            <person name="Howarth C."/>
            <person name="Mehta T."/>
            <person name="Neiman D."/>
            <person name="Pearson M."/>
            <person name="Roberts A."/>
            <person name="Saif S."/>
            <person name="Shea T."/>
            <person name="Shenoy N."/>
            <person name="Sisk P."/>
            <person name="Stolte C."/>
            <person name="Sykes S."/>
            <person name="White J."/>
            <person name="Yandava C."/>
            <person name="Haas B."/>
            <person name="Nusbaum C."/>
            <person name="Birren B."/>
        </authorList>
    </citation>
    <scope>NUCLEOTIDE SEQUENCE [LARGE SCALE GENOMIC DNA]</scope>
    <source>
        <strain evidence="2">ATCC 50818</strain>
    </source>
</reference>
<name>F2TVV6_SALR5</name>
<feature type="compositionally biased region" description="Pro residues" evidence="1">
    <location>
        <begin position="316"/>
        <end position="332"/>
    </location>
</feature>
<protein>
    <submittedName>
        <fullName evidence="2">Uncharacterized protein</fullName>
    </submittedName>
</protein>
<dbReference type="Proteomes" id="UP000007799">
    <property type="component" value="Unassembled WGS sequence"/>
</dbReference>
<feature type="compositionally biased region" description="Low complexity" evidence="1">
    <location>
        <begin position="276"/>
        <end position="293"/>
    </location>
</feature>
<feature type="compositionally biased region" description="Low complexity" evidence="1">
    <location>
        <begin position="482"/>
        <end position="506"/>
    </location>
</feature>
<evidence type="ECO:0000256" key="1">
    <source>
        <dbReference type="SAM" id="MobiDB-lite"/>
    </source>
</evidence>
<feature type="compositionally biased region" description="Polar residues" evidence="1">
    <location>
        <begin position="359"/>
        <end position="368"/>
    </location>
</feature>
<feature type="compositionally biased region" description="Basic and acidic residues" evidence="1">
    <location>
        <begin position="371"/>
        <end position="381"/>
    </location>
</feature>
<dbReference type="GeneID" id="16067674"/>
<dbReference type="RefSeq" id="XP_004998773.1">
    <property type="nucleotide sequence ID" value="XM_004998716.1"/>
</dbReference>
<proteinExistence type="predicted"/>
<accession>F2TVV6</accession>
<organism evidence="3">
    <name type="scientific">Salpingoeca rosetta (strain ATCC 50818 / BSB-021)</name>
    <dbReference type="NCBI Taxonomy" id="946362"/>
    <lineage>
        <taxon>Eukaryota</taxon>
        <taxon>Choanoflagellata</taxon>
        <taxon>Craspedida</taxon>
        <taxon>Salpingoecidae</taxon>
        <taxon>Salpingoeca</taxon>
    </lineage>
</organism>
<dbReference type="KEGG" id="sre:PTSG_00224"/>
<gene>
    <name evidence="2" type="ORF">PTSG_00224</name>
</gene>
<dbReference type="InParanoid" id="F2TVV6"/>
<evidence type="ECO:0000313" key="2">
    <source>
        <dbReference type="EMBL" id="EGD72202.1"/>
    </source>
</evidence>
<sequence>MAQRWDQLQAAIREANPQPLTSQEVPPASAFVTLLKRFTPLIALEDLLGQIPEHLKDQVLQELVPDDVVITVFGERPPSSLENPREECLRILTRAELIVRSVMSKQSVSTAAAKAVLNSSPQRPTPPSLFDHFNAEVFKRMDVSRLFCEARGCQETAATDELQNKVFAYRSIIDERTPPLQAQRAAWYLLETAQDREELKQRLGCLSKAMFQTLFPGNSAAEAALKDLQKKRVNTFDSKVCQLRNPSKRKPQPRSRPCAHDLMQQQLSQDQPECGTASASTAAQQSTDTSSSACMRDEPFTPGVAGKLMLQQESWTPPPPPSPPPPPPPQPQQQPSSLCHGGSTPATATLAPDGGAFTFTDSGEQPMSRTPRHEGALERVRTRPVTLTGEDSRDLSLESRVEFMAGGAQDASASMLGTTYAFDASRHPAGLPATADSTLVGGFDTLAQAQAQDGGAVDQAWWPEAISPWTLEPEDELLPSELLDLQPDQHPINVDSTSSTSDPSPTADQLPPLANKRAKRMLFEDDDPSQ</sequence>
<dbReference type="AlphaFoldDB" id="F2TVV6"/>
<evidence type="ECO:0000313" key="3">
    <source>
        <dbReference type="Proteomes" id="UP000007799"/>
    </source>
</evidence>
<dbReference type="EMBL" id="GL832955">
    <property type="protein sequence ID" value="EGD72202.1"/>
    <property type="molecule type" value="Genomic_DNA"/>
</dbReference>
<feature type="region of interest" description="Disordered" evidence="1">
    <location>
        <begin position="482"/>
        <end position="530"/>
    </location>
</feature>
<feature type="region of interest" description="Disordered" evidence="1">
    <location>
        <begin position="266"/>
        <end position="392"/>
    </location>
</feature>